<name>A0ABU7DLW6_9TELE</name>
<evidence type="ECO:0000313" key="3">
    <source>
        <dbReference type="Proteomes" id="UP001352852"/>
    </source>
</evidence>
<dbReference type="Proteomes" id="UP001352852">
    <property type="component" value="Unassembled WGS sequence"/>
</dbReference>
<gene>
    <name evidence="2" type="ORF">CHARACLAT_022534</name>
</gene>
<dbReference type="EMBL" id="JAHUTJ010026894">
    <property type="protein sequence ID" value="MED6275055.1"/>
    <property type="molecule type" value="Genomic_DNA"/>
</dbReference>
<keyword evidence="1" id="KW-0472">Membrane</keyword>
<evidence type="ECO:0008006" key="4">
    <source>
        <dbReference type="Google" id="ProtNLM"/>
    </source>
</evidence>
<proteinExistence type="predicted"/>
<sequence>MSFCRVLWIRALLLILLGSVFGVYLYPSLLLALSLRKAERRQRRRHWETNRCEDCLRLRLQRRRKEMNRGPRPSG</sequence>
<evidence type="ECO:0000256" key="1">
    <source>
        <dbReference type="SAM" id="Phobius"/>
    </source>
</evidence>
<keyword evidence="3" id="KW-1185">Reference proteome</keyword>
<accession>A0ABU7DLW6</accession>
<protein>
    <recommendedName>
        <fullName evidence="4">Transmembrane protein</fullName>
    </recommendedName>
</protein>
<keyword evidence="1" id="KW-1133">Transmembrane helix</keyword>
<evidence type="ECO:0000313" key="2">
    <source>
        <dbReference type="EMBL" id="MED6275055.1"/>
    </source>
</evidence>
<keyword evidence="1" id="KW-0812">Transmembrane</keyword>
<feature type="transmembrane region" description="Helical" evidence="1">
    <location>
        <begin position="12"/>
        <end position="35"/>
    </location>
</feature>
<organism evidence="2 3">
    <name type="scientific">Characodon lateralis</name>
    <dbReference type="NCBI Taxonomy" id="208331"/>
    <lineage>
        <taxon>Eukaryota</taxon>
        <taxon>Metazoa</taxon>
        <taxon>Chordata</taxon>
        <taxon>Craniata</taxon>
        <taxon>Vertebrata</taxon>
        <taxon>Euteleostomi</taxon>
        <taxon>Actinopterygii</taxon>
        <taxon>Neopterygii</taxon>
        <taxon>Teleostei</taxon>
        <taxon>Neoteleostei</taxon>
        <taxon>Acanthomorphata</taxon>
        <taxon>Ovalentaria</taxon>
        <taxon>Atherinomorphae</taxon>
        <taxon>Cyprinodontiformes</taxon>
        <taxon>Goodeidae</taxon>
        <taxon>Characodon</taxon>
    </lineage>
</organism>
<reference evidence="2 3" key="1">
    <citation type="submission" date="2021-06" db="EMBL/GenBank/DDBJ databases">
        <authorList>
            <person name="Palmer J.M."/>
        </authorList>
    </citation>
    <scope>NUCLEOTIDE SEQUENCE [LARGE SCALE GENOMIC DNA]</scope>
    <source>
        <strain evidence="2 3">CL_MEX2019</strain>
        <tissue evidence="2">Muscle</tissue>
    </source>
</reference>
<comment type="caution">
    <text evidence="2">The sequence shown here is derived from an EMBL/GenBank/DDBJ whole genome shotgun (WGS) entry which is preliminary data.</text>
</comment>